<evidence type="ECO:0000313" key="1">
    <source>
        <dbReference type="EMBL" id="GFO00107.1"/>
    </source>
</evidence>
<dbReference type="Proteomes" id="UP000735302">
    <property type="component" value="Unassembled WGS sequence"/>
</dbReference>
<sequence>MCLLKESTLNFQMDVLAKIKIGPSLGFCLHKCIFGNVLRPSNGPSLCVATSIWSATGILAWSTNAAKLRPSSTGLKTFRLQGRGPHPSTPLRWSRKIFFSYTEYNHEVTFPTDLSCAN</sequence>
<name>A0AAV3ZZK6_9GAST</name>
<reference evidence="1 2" key="1">
    <citation type="journal article" date="2021" name="Elife">
        <title>Chloroplast acquisition without the gene transfer in kleptoplastic sea slugs, Plakobranchus ocellatus.</title>
        <authorList>
            <person name="Maeda T."/>
            <person name="Takahashi S."/>
            <person name="Yoshida T."/>
            <person name="Shimamura S."/>
            <person name="Takaki Y."/>
            <person name="Nagai Y."/>
            <person name="Toyoda A."/>
            <person name="Suzuki Y."/>
            <person name="Arimoto A."/>
            <person name="Ishii H."/>
            <person name="Satoh N."/>
            <person name="Nishiyama T."/>
            <person name="Hasebe M."/>
            <person name="Maruyama T."/>
            <person name="Minagawa J."/>
            <person name="Obokata J."/>
            <person name="Shigenobu S."/>
        </authorList>
    </citation>
    <scope>NUCLEOTIDE SEQUENCE [LARGE SCALE GENOMIC DNA]</scope>
</reference>
<proteinExistence type="predicted"/>
<protein>
    <submittedName>
        <fullName evidence="1">Uncharacterized protein</fullName>
    </submittedName>
</protein>
<dbReference type="EMBL" id="BLXT01003028">
    <property type="protein sequence ID" value="GFO00107.1"/>
    <property type="molecule type" value="Genomic_DNA"/>
</dbReference>
<accession>A0AAV3ZZK6</accession>
<comment type="caution">
    <text evidence="1">The sequence shown here is derived from an EMBL/GenBank/DDBJ whole genome shotgun (WGS) entry which is preliminary data.</text>
</comment>
<keyword evidence="2" id="KW-1185">Reference proteome</keyword>
<gene>
    <name evidence="1" type="ORF">PoB_002661200</name>
</gene>
<organism evidence="1 2">
    <name type="scientific">Plakobranchus ocellatus</name>
    <dbReference type="NCBI Taxonomy" id="259542"/>
    <lineage>
        <taxon>Eukaryota</taxon>
        <taxon>Metazoa</taxon>
        <taxon>Spiralia</taxon>
        <taxon>Lophotrochozoa</taxon>
        <taxon>Mollusca</taxon>
        <taxon>Gastropoda</taxon>
        <taxon>Heterobranchia</taxon>
        <taxon>Euthyneura</taxon>
        <taxon>Panpulmonata</taxon>
        <taxon>Sacoglossa</taxon>
        <taxon>Placobranchoidea</taxon>
        <taxon>Plakobranchidae</taxon>
        <taxon>Plakobranchus</taxon>
    </lineage>
</organism>
<dbReference type="AlphaFoldDB" id="A0AAV3ZZK6"/>
<evidence type="ECO:0000313" key="2">
    <source>
        <dbReference type="Proteomes" id="UP000735302"/>
    </source>
</evidence>